<sequence>MFPDLTCDDIFRLETKRLWLRWPRVSDAPAVTSFASLAETARMTAEIPHPYPAGEAERFIFQARADNANGNALILVISQKGDCRPVIGVVSATLSEAGDIELGFILSPTAWGKGFATEAVRAHVEALFALTKAERILANVRVINQASRRVLEKCGFAYVDAGLDLLPARGGLYPCDRFLLTRKGWTTSRLNPHLPAMAHQTPDAMAAVLHLASTIEA</sequence>
<protein>
    <submittedName>
        <fullName evidence="2">GCN5-related N-acetyltransferase</fullName>
    </submittedName>
</protein>
<proteinExistence type="predicted"/>
<dbReference type="EMBL" id="LR536450">
    <property type="protein sequence ID" value="VFU08951.1"/>
    <property type="molecule type" value="Genomic_DNA"/>
</dbReference>
<name>A0A4U8Z0Z3_METTU</name>
<organism evidence="2 3">
    <name type="scientific">Methylocella tundrae</name>
    <dbReference type="NCBI Taxonomy" id="227605"/>
    <lineage>
        <taxon>Bacteria</taxon>
        <taxon>Pseudomonadati</taxon>
        <taxon>Pseudomonadota</taxon>
        <taxon>Alphaproteobacteria</taxon>
        <taxon>Hyphomicrobiales</taxon>
        <taxon>Beijerinckiaceae</taxon>
        <taxon>Methylocella</taxon>
    </lineage>
</organism>
<dbReference type="PANTHER" id="PTHR43792">
    <property type="entry name" value="GNAT FAMILY, PUTATIVE (AFU_ORTHOLOGUE AFUA_3G00765)-RELATED-RELATED"/>
    <property type="match status" value="1"/>
</dbReference>
<dbReference type="PROSITE" id="PS51186">
    <property type="entry name" value="GNAT"/>
    <property type="match status" value="1"/>
</dbReference>
<evidence type="ECO:0000313" key="3">
    <source>
        <dbReference type="Proteomes" id="UP000294360"/>
    </source>
</evidence>
<dbReference type="SUPFAM" id="SSF55729">
    <property type="entry name" value="Acyl-CoA N-acyltransferases (Nat)"/>
    <property type="match status" value="1"/>
</dbReference>
<gene>
    <name evidence="2" type="ORF">MTUNDRAET4_2058</name>
</gene>
<dbReference type="Proteomes" id="UP000294360">
    <property type="component" value="Chromosome"/>
</dbReference>
<dbReference type="AlphaFoldDB" id="A0A4U8Z0Z3"/>
<keyword evidence="2" id="KW-0808">Transferase</keyword>
<dbReference type="KEGG" id="mtun:MTUNDRAET4_2058"/>
<dbReference type="RefSeq" id="WP_134489098.1">
    <property type="nucleotide sequence ID" value="NZ_CP139089.1"/>
</dbReference>
<dbReference type="PANTHER" id="PTHR43792:SF1">
    <property type="entry name" value="N-ACETYLTRANSFERASE DOMAIN-CONTAINING PROTEIN"/>
    <property type="match status" value="1"/>
</dbReference>
<accession>A0A4U8Z0Z3</accession>
<dbReference type="OrthoDB" id="9804153at2"/>
<dbReference type="Pfam" id="PF13302">
    <property type="entry name" value="Acetyltransf_3"/>
    <property type="match status" value="1"/>
</dbReference>
<evidence type="ECO:0000259" key="1">
    <source>
        <dbReference type="PROSITE" id="PS51186"/>
    </source>
</evidence>
<reference evidence="2 3" key="1">
    <citation type="submission" date="2019-03" db="EMBL/GenBank/DDBJ databases">
        <authorList>
            <person name="Kox A.R. M."/>
        </authorList>
    </citation>
    <scope>NUCLEOTIDE SEQUENCE [LARGE SCALE GENOMIC DNA]</scope>
    <source>
        <strain evidence="2">MTUNDRAET4 annotated genome</strain>
    </source>
</reference>
<feature type="domain" description="N-acetyltransferase" evidence="1">
    <location>
        <begin position="23"/>
        <end position="176"/>
    </location>
</feature>
<dbReference type="InterPro" id="IPR016181">
    <property type="entry name" value="Acyl_CoA_acyltransferase"/>
</dbReference>
<dbReference type="InterPro" id="IPR000182">
    <property type="entry name" value="GNAT_dom"/>
</dbReference>
<dbReference type="Gene3D" id="3.40.630.30">
    <property type="match status" value="1"/>
</dbReference>
<dbReference type="GO" id="GO:0016747">
    <property type="term" value="F:acyltransferase activity, transferring groups other than amino-acyl groups"/>
    <property type="evidence" value="ECO:0007669"/>
    <property type="project" value="InterPro"/>
</dbReference>
<dbReference type="InterPro" id="IPR051531">
    <property type="entry name" value="N-acetyltransferase"/>
</dbReference>
<evidence type="ECO:0000313" key="2">
    <source>
        <dbReference type="EMBL" id="VFU08951.1"/>
    </source>
</evidence>